<feature type="domain" description="Fibronectin type-III" evidence="5">
    <location>
        <begin position="2194"/>
        <end position="2288"/>
    </location>
</feature>
<dbReference type="InterPro" id="IPR040099">
    <property type="entry name" value="ZZEF1"/>
</dbReference>
<dbReference type="PROSITE" id="PS01180">
    <property type="entry name" value="CUB"/>
    <property type="match status" value="1"/>
</dbReference>
<dbReference type="PANTHER" id="PTHR22772:SF4">
    <property type="entry name" value="ZINC FINGER ZZ-TYPE AND EF-HAND DOMAIN-CONTAINING PROTEIN 1"/>
    <property type="match status" value="1"/>
</dbReference>
<feature type="region of interest" description="Disordered" evidence="2">
    <location>
        <begin position="61"/>
        <end position="108"/>
    </location>
</feature>
<dbReference type="InterPro" id="IPR000859">
    <property type="entry name" value="CUB_dom"/>
</dbReference>
<gene>
    <name evidence="6" type="ORF">OCV61_06745</name>
</gene>
<dbReference type="Gene3D" id="2.60.40.1080">
    <property type="match status" value="4"/>
</dbReference>
<dbReference type="SUPFAM" id="SSF49265">
    <property type="entry name" value="Fibronectin type III"/>
    <property type="match status" value="1"/>
</dbReference>
<dbReference type="SMART" id="SM00042">
    <property type="entry name" value="CUB"/>
    <property type="match status" value="1"/>
</dbReference>
<feature type="chain" id="PRO_5045642285" evidence="3">
    <location>
        <begin position="29"/>
        <end position="2288"/>
    </location>
</feature>
<evidence type="ECO:0000256" key="1">
    <source>
        <dbReference type="ARBA" id="ARBA00023157"/>
    </source>
</evidence>
<name>A0ABT2TS85_9FIRM</name>
<dbReference type="InterPro" id="IPR003343">
    <property type="entry name" value="Big_2"/>
</dbReference>
<evidence type="ECO:0000259" key="4">
    <source>
        <dbReference type="PROSITE" id="PS01180"/>
    </source>
</evidence>
<reference evidence="6 7" key="1">
    <citation type="journal article" date="2021" name="ISME Commun">
        <title>Automated analysis of genomic sequences facilitates high-throughput and comprehensive description of bacteria.</title>
        <authorList>
            <person name="Hitch T.C.A."/>
        </authorList>
    </citation>
    <scope>NUCLEOTIDE SEQUENCE [LARGE SCALE GENOMIC DNA]</scope>
    <source>
        <strain evidence="6 7">Sanger_23</strain>
    </source>
</reference>
<dbReference type="Gene3D" id="2.60.40.10">
    <property type="entry name" value="Immunoglobulins"/>
    <property type="match status" value="4"/>
</dbReference>
<dbReference type="InterPro" id="IPR044060">
    <property type="entry name" value="Bacterial_rp_domain"/>
</dbReference>
<dbReference type="SMART" id="SM00635">
    <property type="entry name" value="BID_2"/>
    <property type="match status" value="4"/>
</dbReference>
<keyword evidence="1" id="KW-1015">Disulfide bond</keyword>
<evidence type="ECO:0000259" key="5">
    <source>
        <dbReference type="PROSITE" id="PS50853"/>
    </source>
</evidence>
<organism evidence="6 7">
    <name type="scientific">Blautia ammoniilytica</name>
    <dbReference type="NCBI Taxonomy" id="2981782"/>
    <lineage>
        <taxon>Bacteria</taxon>
        <taxon>Bacillati</taxon>
        <taxon>Bacillota</taxon>
        <taxon>Clostridia</taxon>
        <taxon>Lachnospirales</taxon>
        <taxon>Lachnospiraceae</taxon>
        <taxon>Blautia</taxon>
    </lineage>
</organism>
<keyword evidence="3" id="KW-0732">Signal</keyword>
<dbReference type="PANTHER" id="PTHR22772">
    <property type="entry name" value="NOVEL ZZ TYPE ZINC FINGER DOMAIN CONTAINING PROTEIN"/>
    <property type="match status" value="1"/>
</dbReference>
<dbReference type="SUPFAM" id="SSF49854">
    <property type="entry name" value="Spermadhesin, CUB domain"/>
    <property type="match status" value="1"/>
</dbReference>
<dbReference type="InterPro" id="IPR036116">
    <property type="entry name" value="FN3_sf"/>
</dbReference>
<sequence>MKRKRLKQFLCALLTVSMVAGQPLSLLAAEEAVTEVGAEGFSDAQEAVEDVDEEQVLDAQEIPPQMSDDTDSAFSDASDTAQTDSLFGDGSTEAEEFSDSGEEGSEEPEALLSFREYLESQGVDVDSLSKEENIHLYEVYKAYVRQYLGVDPETAAVHSSGTEGWLRNNYLEAVVNSEGKFTMGTCEGNPNYDSDNNRKLLYGHPNPNTSETLIKIGDQERFFEADTVNSVGNKVIASMTYNGVQIIQTLELVKSGNASYADTVRISYQAINVSGSAVDVGIRIMLDTMLANNDDAPFRIPGVGNQTTIRTFTGAAIPQSYQVYDRLDDPTTLATGYLYRGNERRPDVVYFTNWSSIRGEYWDYDPYEGSSLGDSAVAIRFDPTTLAAGKSMEVSTYYGVSVGNSITAGSGNESVGKNQFLIKVKDTGTEEYLEDVDVALTGQNGQTLQGKTDENGKILFDDIKSIAGDVDISISKDQYRTKVIRKKLKGGESMVFTLKNLNDTTPEIESVTMGDKNLLIDTVSFLEDSSAEIAKAKKTKTVKINVESDMDDCVYFLMQDESVVAKNKTGVFEFKTLEKKNGTVIEKLTSQSKRYVKCVSKDGKSSKEIQFGLKVSKPVVSAKGITKMKFMTMGEGNVGKSSLAALFMGNALKFGMNDLLDLEVKTDDNGKVSVGLNLKFMPSTQKEKEKLNKELLESKAKDFKLGKKQPKLNIGSFKTTFNVAGYGEGYLDNGKVMVNIVVRACGSVSGSHTTNFFWIVPTYISVSGEGKIEAEIRGSIINQNGLNLNGLLPKWTSGTIAPSISVAIEGGVGSKGIANFGAEGRGTVKYTADFVKSTQLCELTASASLKAAVWKFEKSLKLAEATVTVYDSNRKDRSVYCQDQNIYDELNAQPFLLASEEGVETDNGITAGSDSNPIFVNAGGTNYKFWIHEDPSKQICNSSQLVYQKAGETGYTIIDDDGTSDFAPAVAVDEAKKVIYVAWQDTKKAFDDSSTTVDQMANASEICVAVIHYGSGSDMIRTYPLTDNNVTDTIPGIAVKDGVAYVAWYHTENKALETTLPGYVYYTSIGADGTTGALKWVDIGSNRYISQISVAASGSGPVVTYTFTSGEGVQALADVDETRQSGYIQINTGETGNLGTEEGSAASGIITGSLDGTEYMFWYQDGNIAYKANVNDKASYVFDPAQLPENLTKNFQVISSQTKTYILWTATASSDQDQNQKAVYGCIWEKGAFGKVHCLGNLGAGIISGLSGAFNEDGKLVLSYNRAEYDENGTTKYSDLEEKTVEETVDLKIQSVDFEDSDVASDQALPMMVTVKNNGNLAAEGIDLSYICAEKDYEVGQGHKDVVIQPGEEKQIQIDYPVPELNVDDEPETYRIEVSAAGSGVRQDAAEFELGYRVLYVEQLDDVMMDNQECIVLQIVNDSGLETKNVGFRILADAKDGAVLYTENMGTLEPGEVRTVYFPRTTMDGSKAAYLYLATDSPRRNEEDAYSLLSNSSENVRLLTTSSFKITAGEGGTIVSENEKNYDSDTEIDVIAAAKNGYVFDHWTANDGIFEDEDSPSTTFIMPEKDVEVTALFKKEKKATGVSLPETLEFSVGDVEQLNAAVTPSDASDKCTYTTEQTDIISVSKKGEVEALKAGTAQIKVTCGAYSDTCSVTVKDVPVADIRMIYPTLELDGVGAQDTVEVLLTPSNATEALTYTSDHPEIVSVDENGKVTANAVGDAEITVRTKSDVKGTCKVRVTNPLTGIQISESALKLKKNDSAVLSVNFLPFDTTEKQGVDWTIYDTDVAELVTSGENNSVASVKAISSGTTLIEASIGDTFHAYCNVTVYVPAERITLNTQNITIRDGQSYYLSYDIYPSDATDRVTFTSSNYDVADVYGDGEVYGRDPGTAVITAATESGLSASCQVTVVAPEDNMVNVTDLSQFQSDHPYANNEDRTWSYHVDGAGSVSITFSSDTETEDDFDYIYIMDGTGKKVGTYTGTELRNRTVTVSGSTIKVRLTSDSSYAKYGFRVVRASGTTSIGYAQIAAVPNQYYTGSAVTPALNITYMGRTLTAGVDYTVSYSSNINVGKATAVISGLGSFAGSATVEFYIVKPNLKKVTGGKTVSATQKKLTIGWNPQPGATGYYVYRYEKAKKKYVLRATLNGGTNTRYTDKDKKLKYGTKYRYKVIPFFIQGSLSAKGPAAVIESTLAPKKAAISRVTGGKRSLTVKYGRISRVNGYEVYVSKRKGSGYKLAATVKKGTATTATAKRLTSKKTYYVKVRAYISTKSGKVYGAYSSPKKVRVK</sequence>
<keyword evidence="7" id="KW-1185">Reference proteome</keyword>
<dbReference type="InterPro" id="IPR008964">
    <property type="entry name" value="Invasin/intimin_cell_adhesion"/>
</dbReference>
<dbReference type="InterPro" id="IPR003961">
    <property type="entry name" value="FN3_dom"/>
</dbReference>
<dbReference type="RefSeq" id="WP_262582719.1">
    <property type="nucleotide sequence ID" value="NZ_JAOQJL010000010.1"/>
</dbReference>
<dbReference type="Proteomes" id="UP001652409">
    <property type="component" value="Unassembled WGS sequence"/>
</dbReference>
<dbReference type="PROSITE" id="PS50853">
    <property type="entry name" value="FN3"/>
    <property type="match status" value="1"/>
</dbReference>
<dbReference type="InterPro" id="IPR035914">
    <property type="entry name" value="Sperma_CUB_dom_sf"/>
</dbReference>
<dbReference type="EMBL" id="JAOQJL010000010">
    <property type="protein sequence ID" value="MCU6765112.1"/>
    <property type="molecule type" value="Genomic_DNA"/>
</dbReference>
<evidence type="ECO:0000256" key="3">
    <source>
        <dbReference type="SAM" id="SignalP"/>
    </source>
</evidence>
<dbReference type="CDD" id="cd00041">
    <property type="entry name" value="CUB"/>
    <property type="match status" value="1"/>
</dbReference>
<evidence type="ECO:0000313" key="7">
    <source>
        <dbReference type="Proteomes" id="UP001652409"/>
    </source>
</evidence>
<feature type="domain" description="CUB" evidence="4">
    <location>
        <begin position="1907"/>
        <end position="2020"/>
    </location>
</feature>
<proteinExistence type="predicted"/>
<evidence type="ECO:0000256" key="2">
    <source>
        <dbReference type="SAM" id="MobiDB-lite"/>
    </source>
</evidence>
<dbReference type="Gene3D" id="2.60.120.290">
    <property type="entry name" value="Spermadhesin, CUB domain"/>
    <property type="match status" value="1"/>
</dbReference>
<feature type="signal peptide" evidence="3">
    <location>
        <begin position="1"/>
        <end position="28"/>
    </location>
</feature>
<dbReference type="InterPro" id="IPR013783">
    <property type="entry name" value="Ig-like_fold"/>
</dbReference>
<feature type="compositionally biased region" description="Low complexity" evidence="2">
    <location>
        <begin position="72"/>
        <end position="85"/>
    </location>
</feature>
<feature type="compositionally biased region" description="Acidic residues" evidence="2">
    <location>
        <begin position="92"/>
        <end position="108"/>
    </location>
</feature>
<dbReference type="Pfam" id="PF02368">
    <property type="entry name" value="Big_2"/>
    <property type="match status" value="3"/>
</dbReference>
<dbReference type="Pfam" id="PF18998">
    <property type="entry name" value="Flg_new_2"/>
    <property type="match status" value="1"/>
</dbReference>
<accession>A0ABT2TS85</accession>
<dbReference type="SUPFAM" id="SSF49373">
    <property type="entry name" value="Invasin/intimin cell-adhesion fragments"/>
    <property type="match status" value="4"/>
</dbReference>
<evidence type="ECO:0000313" key="6">
    <source>
        <dbReference type="EMBL" id="MCU6765112.1"/>
    </source>
</evidence>
<dbReference type="Pfam" id="PF00431">
    <property type="entry name" value="CUB"/>
    <property type="match status" value="1"/>
</dbReference>
<protein>
    <submittedName>
        <fullName evidence="6">Ig-like domain-containing protein</fullName>
    </submittedName>
</protein>
<comment type="caution">
    <text evidence="6">The sequence shown here is derived from an EMBL/GenBank/DDBJ whole genome shotgun (WGS) entry which is preliminary data.</text>
</comment>